<comment type="caution">
    <text evidence="2">The sequence shown here is derived from an EMBL/GenBank/DDBJ whole genome shotgun (WGS) entry which is preliminary data.</text>
</comment>
<feature type="region of interest" description="Disordered" evidence="1">
    <location>
        <begin position="238"/>
        <end position="318"/>
    </location>
</feature>
<protein>
    <submittedName>
        <fullName evidence="2">Uncharacterized protein</fullName>
    </submittedName>
</protein>
<dbReference type="OrthoDB" id="4826692at2"/>
<evidence type="ECO:0000313" key="3">
    <source>
        <dbReference type="Proteomes" id="UP000321949"/>
    </source>
</evidence>
<dbReference type="RefSeq" id="WP_147049264.1">
    <property type="nucleotide sequence ID" value="NZ_BKAH01000001.1"/>
</dbReference>
<proteinExistence type="predicted"/>
<evidence type="ECO:0000256" key="1">
    <source>
        <dbReference type="SAM" id="MobiDB-lite"/>
    </source>
</evidence>
<sequence length="318" mass="34774">MSTAETAEFTAFGPWVDDVTDAAGVPRLYRDFPLDFAKAELVLKVPRNIARRDAHPGMDLYDALLIVDAEATTVLSRQDDTYTTRTVPHAALVAIVDSVLLLDGRLVLHVDEGEPLEITYNGSSQGVMSRLATVLRRLSPTERDGSSVVASAGHPTGDIGALDGERDYALLGAWRELAGREPAVTLAGAHGSRLLPPAGGLVARLVDRLRPSMLTAAVVGTSPDGCHVLHRRRHVDTGKTTDLSLVPHVPVPPSDGAHRAPRPPALRRPAHHRDRRRRRQDRIRRARRLHDRGHPDPRPLGSPRRTKKPPGDRGFSCW</sequence>
<organism evidence="2 3">
    <name type="scientific">Microbacterium saccharophilum</name>
    <dbReference type="NCBI Taxonomy" id="1213358"/>
    <lineage>
        <taxon>Bacteria</taxon>
        <taxon>Bacillati</taxon>
        <taxon>Actinomycetota</taxon>
        <taxon>Actinomycetes</taxon>
        <taxon>Micrococcales</taxon>
        <taxon>Microbacteriaceae</taxon>
        <taxon>Microbacterium</taxon>
    </lineage>
</organism>
<keyword evidence="3" id="KW-1185">Reference proteome</keyword>
<feature type="compositionally biased region" description="Basic residues" evidence="1">
    <location>
        <begin position="268"/>
        <end position="291"/>
    </location>
</feature>
<evidence type="ECO:0000313" key="2">
    <source>
        <dbReference type="EMBL" id="TXK14057.1"/>
    </source>
</evidence>
<reference evidence="2 3" key="1">
    <citation type="submission" date="2019-08" db="EMBL/GenBank/DDBJ databases">
        <authorList>
            <person name="Dong K."/>
        </authorList>
    </citation>
    <scope>NUCLEOTIDE SEQUENCE [LARGE SCALE GENOMIC DNA]</scope>
    <source>
        <strain evidence="2 3">K-1</strain>
    </source>
</reference>
<accession>A0A5C8I4V0</accession>
<dbReference type="Proteomes" id="UP000321949">
    <property type="component" value="Unassembled WGS sequence"/>
</dbReference>
<dbReference type="EMBL" id="VRSX01000002">
    <property type="protein sequence ID" value="TXK14057.1"/>
    <property type="molecule type" value="Genomic_DNA"/>
</dbReference>
<dbReference type="AlphaFoldDB" id="A0A5C8I4V0"/>
<name>A0A5C8I4V0_9MICO</name>
<gene>
    <name evidence="2" type="ORF">FVP74_05530</name>
</gene>